<dbReference type="Pfam" id="PF01105">
    <property type="entry name" value="EMP24_GP25L"/>
    <property type="match status" value="1"/>
</dbReference>
<evidence type="ECO:0000256" key="8">
    <source>
        <dbReference type="SAM" id="SignalP"/>
    </source>
</evidence>
<dbReference type="PANTHER" id="PTHR22811">
    <property type="entry name" value="TRANSMEMBRANE EMP24 DOMAIN-CONTAINING PROTEIN"/>
    <property type="match status" value="1"/>
</dbReference>
<keyword evidence="3" id="KW-0812">Transmembrane</keyword>
<name>A0ABD3N5R7_9STRA</name>
<comment type="similarity">
    <text evidence="2">Belongs to the EMP24/GP25L family.</text>
</comment>
<feature type="domain" description="GOLD" evidence="9">
    <location>
        <begin position="26"/>
        <end position="265"/>
    </location>
</feature>
<evidence type="ECO:0000313" key="10">
    <source>
        <dbReference type="EMBL" id="KAL3768045.1"/>
    </source>
</evidence>
<proteinExistence type="inferred from homology"/>
<keyword evidence="11" id="KW-1185">Reference proteome</keyword>
<evidence type="ECO:0000256" key="3">
    <source>
        <dbReference type="ARBA" id="ARBA00022692"/>
    </source>
</evidence>
<evidence type="ECO:0000256" key="1">
    <source>
        <dbReference type="ARBA" id="ARBA00004479"/>
    </source>
</evidence>
<organism evidence="10 11">
    <name type="scientific">Discostella pseudostelligera</name>
    <dbReference type="NCBI Taxonomy" id="259834"/>
    <lineage>
        <taxon>Eukaryota</taxon>
        <taxon>Sar</taxon>
        <taxon>Stramenopiles</taxon>
        <taxon>Ochrophyta</taxon>
        <taxon>Bacillariophyta</taxon>
        <taxon>Coscinodiscophyceae</taxon>
        <taxon>Thalassiosirophycidae</taxon>
        <taxon>Stephanodiscales</taxon>
        <taxon>Stephanodiscaceae</taxon>
        <taxon>Discostella</taxon>
    </lineage>
</organism>
<evidence type="ECO:0000259" key="9">
    <source>
        <dbReference type="SMART" id="SM01190"/>
    </source>
</evidence>
<comment type="subcellular location">
    <subcellularLocation>
        <location evidence="1">Membrane</location>
        <topology evidence="1">Single-pass type I membrane protein</topology>
    </subcellularLocation>
</comment>
<feature type="chain" id="PRO_5044741658" description="GOLD domain-containing protein" evidence="8">
    <location>
        <begin position="25"/>
        <end position="270"/>
    </location>
</feature>
<evidence type="ECO:0000256" key="6">
    <source>
        <dbReference type="ARBA" id="ARBA00023136"/>
    </source>
</evidence>
<evidence type="ECO:0000313" key="11">
    <source>
        <dbReference type="Proteomes" id="UP001530293"/>
    </source>
</evidence>
<feature type="signal peptide" evidence="8">
    <location>
        <begin position="1"/>
        <end position="24"/>
    </location>
</feature>
<dbReference type="InterPro" id="IPR015720">
    <property type="entry name" value="Emp24-like"/>
</dbReference>
<protein>
    <recommendedName>
        <fullName evidence="9">GOLD domain-containing protein</fullName>
    </recommendedName>
</protein>
<dbReference type="AlphaFoldDB" id="A0ABD3N5R7"/>
<evidence type="ECO:0000256" key="4">
    <source>
        <dbReference type="ARBA" id="ARBA00022729"/>
    </source>
</evidence>
<dbReference type="EMBL" id="JALLBG020000070">
    <property type="protein sequence ID" value="KAL3768045.1"/>
    <property type="molecule type" value="Genomic_DNA"/>
</dbReference>
<dbReference type="InterPro" id="IPR009038">
    <property type="entry name" value="GOLD_dom"/>
</dbReference>
<dbReference type="Proteomes" id="UP001530293">
    <property type="component" value="Unassembled WGS sequence"/>
</dbReference>
<feature type="region of interest" description="Disordered" evidence="7">
    <location>
        <begin position="88"/>
        <end position="110"/>
    </location>
</feature>
<evidence type="ECO:0000256" key="2">
    <source>
        <dbReference type="ARBA" id="ARBA00007104"/>
    </source>
</evidence>
<sequence length="270" mass="30227">MGMTIRHVFTIVAVMAVAALSAEATPMILLTSPQAKCMSVEAPADALLHIEYEAPDLVMASDINREGANIDPRSFRKFRTTITVAQSVERENHHGDRNANDNRKYDKRAQQERIVKDLEAKRGSLEYITKQDGAVMICVQSMTASAKTPTPISLRVTEMPAGEESADTPPSPEKTAADAALEQLDTQSQQKAKEHFSQMEKTLKNLISKTDMILRQADYAKELEVEFHEQSIAMNKASQWWPIVQLCVLLVTGFTQANHMVAFFRKHHIF</sequence>
<keyword evidence="5" id="KW-1133">Transmembrane helix</keyword>
<dbReference type="SMART" id="SM01190">
    <property type="entry name" value="EMP24_GP25L"/>
    <property type="match status" value="1"/>
</dbReference>
<evidence type="ECO:0000256" key="5">
    <source>
        <dbReference type="ARBA" id="ARBA00022989"/>
    </source>
</evidence>
<comment type="caution">
    <text evidence="10">The sequence shown here is derived from an EMBL/GenBank/DDBJ whole genome shotgun (WGS) entry which is preliminary data.</text>
</comment>
<gene>
    <name evidence="10" type="ORF">ACHAWU_005503</name>
</gene>
<dbReference type="GO" id="GO:0016020">
    <property type="term" value="C:membrane"/>
    <property type="evidence" value="ECO:0007669"/>
    <property type="project" value="UniProtKB-SubCell"/>
</dbReference>
<keyword evidence="6" id="KW-0472">Membrane</keyword>
<accession>A0ABD3N5R7</accession>
<evidence type="ECO:0000256" key="7">
    <source>
        <dbReference type="SAM" id="MobiDB-lite"/>
    </source>
</evidence>
<keyword evidence="4 8" id="KW-0732">Signal</keyword>
<reference evidence="10 11" key="1">
    <citation type="submission" date="2024-10" db="EMBL/GenBank/DDBJ databases">
        <title>Updated reference genomes for cyclostephanoid diatoms.</title>
        <authorList>
            <person name="Roberts W.R."/>
            <person name="Alverson A.J."/>
        </authorList>
    </citation>
    <scope>NUCLEOTIDE SEQUENCE [LARGE SCALE GENOMIC DNA]</scope>
    <source>
        <strain evidence="10 11">AJA232-27</strain>
    </source>
</reference>